<dbReference type="VEuPathDB" id="FungiDB:BO78DRAFT_352070"/>
<gene>
    <name evidence="2" type="ORF">BO78DRAFT_352070</name>
</gene>
<dbReference type="PROSITE" id="PS51257">
    <property type="entry name" value="PROKAR_LIPOPROTEIN"/>
    <property type="match status" value="1"/>
</dbReference>
<keyword evidence="3" id="KW-1185">Reference proteome</keyword>
<organism evidence="2 3">
    <name type="scientific">Aspergillus sclerotiicarbonarius (strain CBS 121057 / IBT 28362)</name>
    <dbReference type="NCBI Taxonomy" id="1448318"/>
    <lineage>
        <taxon>Eukaryota</taxon>
        <taxon>Fungi</taxon>
        <taxon>Dikarya</taxon>
        <taxon>Ascomycota</taxon>
        <taxon>Pezizomycotina</taxon>
        <taxon>Eurotiomycetes</taxon>
        <taxon>Eurotiomycetidae</taxon>
        <taxon>Eurotiales</taxon>
        <taxon>Aspergillaceae</taxon>
        <taxon>Aspergillus</taxon>
        <taxon>Aspergillus subgen. Circumdati</taxon>
    </lineage>
</organism>
<name>A0A319DWL1_ASPSB</name>
<evidence type="ECO:0000313" key="2">
    <source>
        <dbReference type="EMBL" id="PYI02191.1"/>
    </source>
</evidence>
<protein>
    <submittedName>
        <fullName evidence="2">Uncharacterized protein</fullName>
    </submittedName>
</protein>
<dbReference type="EMBL" id="KZ826399">
    <property type="protein sequence ID" value="PYI02191.1"/>
    <property type="molecule type" value="Genomic_DNA"/>
</dbReference>
<dbReference type="AlphaFoldDB" id="A0A319DWL1"/>
<evidence type="ECO:0000313" key="3">
    <source>
        <dbReference type="Proteomes" id="UP000248423"/>
    </source>
</evidence>
<proteinExistence type="predicted"/>
<evidence type="ECO:0000256" key="1">
    <source>
        <dbReference type="SAM" id="MobiDB-lite"/>
    </source>
</evidence>
<sequence length="92" mass="9984">MDNGVGRLDSIGSLATLATLACAVNSATDLLRDATVCARRAGIVSTSVKGMRYIMDIRSCYACSPRYSYGATRRETQSRCRAREGASGRRMR</sequence>
<feature type="region of interest" description="Disordered" evidence="1">
    <location>
        <begin position="73"/>
        <end position="92"/>
    </location>
</feature>
<accession>A0A319DWL1</accession>
<reference evidence="2 3" key="1">
    <citation type="submission" date="2018-02" db="EMBL/GenBank/DDBJ databases">
        <title>The genomes of Aspergillus section Nigri reveals drivers in fungal speciation.</title>
        <authorList>
            <consortium name="DOE Joint Genome Institute"/>
            <person name="Vesth T.C."/>
            <person name="Nybo J."/>
            <person name="Theobald S."/>
            <person name="Brandl J."/>
            <person name="Frisvad J.C."/>
            <person name="Nielsen K.F."/>
            <person name="Lyhne E.K."/>
            <person name="Kogle M.E."/>
            <person name="Kuo A."/>
            <person name="Riley R."/>
            <person name="Clum A."/>
            <person name="Nolan M."/>
            <person name="Lipzen A."/>
            <person name="Salamov A."/>
            <person name="Henrissat B."/>
            <person name="Wiebenga A."/>
            <person name="De vries R.P."/>
            <person name="Grigoriev I.V."/>
            <person name="Mortensen U.H."/>
            <person name="Andersen M.R."/>
            <person name="Baker S.E."/>
        </authorList>
    </citation>
    <scope>NUCLEOTIDE SEQUENCE [LARGE SCALE GENOMIC DNA]</scope>
    <source>
        <strain evidence="2 3">CBS 121057</strain>
    </source>
</reference>
<dbReference type="Proteomes" id="UP000248423">
    <property type="component" value="Unassembled WGS sequence"/>
</dbReference>